<protein>
    <submittedName>
        <fullName evidence="4">Positive regulator for sigma H</fullName>
    </submittedName>
</protein>
<accession>A0A3S4GSR2</accession>
<dbReference type="InterPro" id="IPR021150">
    <property type="entry name" value="Ubiq_cyt_c_chap"/>
</dbReference>
<dbReference type="EMBL" id="LR134148">
    <property type="protein sequence ID" value="VEA42692.1"/>
    <property type="molecule type" value="Genomic_DNA"/>
</dbReference>
<dbReference type="AlphaFoldDB" id="A0A3S4GSR2"/>
<organism evidence="4 5">
    <name type="scientific">Salmonella enterica I</name>
    <dbReference type="NCBI Taxonomy" id="59201"/>
    <lineage>
        <taxon>Bacteria</taxon>
        <taxon>Pseudomonadati</taxon>
        <taxon>Pseudomonadota</taxon>
        <taxon>Gammaproteobacteria</taxon>
        <taxon>Enterobacterales</taxon>
        <taxon>Enterobacteriaceae</taxon>
        <taxon>Salmonella</taxon>
    </lineage>
</organism>
<dbReference type="InterPro" id="IPR025217">
    <property type="entry name" value="DUF3944"/>
</dbReference>
<dbReference type="Pfam" id="PF13099">
    <property type="entry name" value="DUF3944"/>
    <property type="match status" value="1"/>
</dbReference>
<dbReference type="Proteomes" id="UP000273655">
    <property type="component" value="Chromosome 1"/>
</dbReference>
<dbReference type="Pfam" id="PF03981">
    <property type="entry name" value="Ubiq_cyt_C_chap"/>
    <property type="match status" value="1"/>
</dbReference>
<gene>
    <name evidence="4" type="primary">SBOV46981</name>
    <name evidence="4" type="ORF">NCTC8271_04958</name>
</gene>
<sequence>MNVTYLHDEDLDFLQHCSEEQLADFARLLTHNEKGKARLSSVLSHNELFKAMEGHPEQHRRNWQLIAGEFQHYGGDSIANKLRGHGKQYRAILLDVAKRLKLKADKSMSTFEIEQQLLEHFLRHTWQKMDAAHKQEFLQAVDAKVSELEELLPLLMKDRSLAKGVSHLLSTQLTRILRTHAAMSILGHGLLRGAGLGGPVGAALNGVKAMSGSAYRVTIPAVLQIACLRRMMAAVSGVNALTGGNIFFSPLLDHRQSSSP</sequence>
<evidence type="ECO:0000313" key="4">
    <source>
        <dbReference type="EMBL" id="VEA42692.1"/>
    </source>
</evidence>
<feature type="domain" description="DUF3944" evidence="3">
    <location>
        <begin position="5"/>
        <end position="39"/>
    </location>
</feature>
<comment type="similarity">
    <text evidence="1">Belongs to the UPF0174 family.</text>
</comment>
<feature type="domain" description="Ubiquinol-cytochrome c chaperone" evidence="2">
    <location>
        <begin position="58"/>
        <end position="220"/>
    </location>
</feature>
<reference evidence="4 5" key="1">
    <citation type="submission" date="2018-12" db="EMBL/GenBank/DDBJ databases">
        <authorList>
            <consortium name="Pathogen Informatics"/>
        </authorList>
    </citation>
    <scope>NUCLEOTIDE SEQUENCE [LARGE SCALE GENOMIC DNA]</scope>
    <source>
        <strain evidence="4 5">NCTC8271</strain>
    </source>
</reference>
<proteinExistence type="inferred from homology"/>
<evidence type="ECO:0000259" key="2">
    <source>
        <dbReference type="Pfam" id="PF03981"/>
    </source>
</evidence>
<evidence type="ECO:0000313" key="5">
    <source>
        <dbReference type="Proteomes" id="UP000273655"/>
    </source>
</evidence>
<dbReference type="NCBIfam" id="NF007593">
    <property type="entry name" value="PRK10236.1"/>
    <property type="match status" value="1"/>
</dbReference>
<name>A0A3S4GSR2_SALET</name>
<evidence type="ECO:0000259" key="3">
    <source>
        <dbReference type="Pfam" id="PF13099"/>
    </source>
</evidence>
<evidence type="ECO:0000256" key="1">
    <source>
        <dbReference type="ARBA" id="ARBA00006436"/>
    </source>
</evidence>